<comment type="caution">
    <text evidence="1">The sequence shown here is derived from an EMBL/GenBank/DDBJ whole genome shotgun (WGS) entry which is preliminary data.</text>
</comment>
<keyword evidence="2" id="KW-1185">Reference proteome</keyword>
<dbReference type="EMBL" id="JAMQON010000005">
    <property type="protein sequence ID" value="MDS0260943.1"/>
    <property type="molecule type" value="Genomic_DNA"/>
</dbReference>
<dbReference type="Proteomes" id="UP001259659">
    <property type="component" value="Unassembled WGS sequence"/>
</dbReference>
<accession>A0ABU2FG61</accession>
<evidence type="ECO:0000313" key="2">
    <source>
        <dbReference type="Proteomes" id="UP001259659"/>
    </source>
</evidence>
<evidence type="ECO:0008006" key="3">
    <source>
        <dbReference type="Google" id="ProtNLM"/>
    </source>
</evidence>
<name>A0ABU2FG61_9EURY</name>
<dbReference type="Pfam" id="PF21811">
    <property type="entry name" value="RdfA"/>
    <property type="match status" value="1"/>
</dbReference>
<protein>
    <recommendedName>
        <fullName evidence="3">ArsR family transcriptional regulator</fullName>
    </recommendedName>
</protein>
<dbReference type="InterPro" id="IPR048925">
    <property type="entry name" value="RdfA"/>
</dbReference>
<organism evidence="1 2">
    <name type="scientific">Haloarcula saliterrae</name>
    <dbReference type="NCBI Taxonomy" id="2950534"/>
    <lineage>
        <taxon>Archaea</taxon>
        <taxon>Methanobacteriati</taxon>
        <taxon>Methanobacteriota</taxon>
        <taxon>Stenosarchaea group</taxon>
        <taxon>Halobacteria</taxon>
        <taxon>Halobacteriales</taxon>
        <taxon>Haloarculaceae</taxon>
        <taxon>Haloarcula</taxon>
    </lineage>
</organism>
<gene>
    <name evidence="1" type="ORF">NDI56_16195</name>
</gene>
<reference evidence="1 2" key="1">
    <citation type="submission" date="2022-06" db="EMBL/GenBank/DDBJ databases">
        <title>Haloarcula sp. a new haloarchaeum isolate from saline soil.</title>
        <authorList>
            <person name="Strakova D."/>
            <person name="Galisteo C."/>
            <person name="Sanchez-Porro C."/>
            <person name="Ventosa A."/>
        </authorList>
    </citation>
    <scope>NUCLEOTIDE SEQUENCE [LARGE SCALE GENOMIC DNA]</scope>
    <source>
        <strain evidence="1 2">S1CR25-12</strain>
    </source>
</reference>
<sequence length="189" mass="20892">MSGDLDTYLLERWKGEGGNDPVGVRTLSEWFNKRVLRSVYRINGRADSSVRLDADYEALRGNDIPAYERAELLSELSEDGIDGDAVAKDFIGKSTLSRHLKGCLDANKDTPVSSSDWEIDRIRVATRAYRDHLESALQSLGNKDEIVGVSEAELQVGASLSCPHCPTRVTVEKAYAQGYVCADHRDDTV</sequence>
<proteinExistence type="predicted"/>
<evidence type="ECO:0000313" key="1">
    <source>
        <dbReference type="EMBL" id="MDS0260943.1"/>
    </source>
</evidence>